<evidence type="ECO:0000313" key="2">
    <source>
        <dbReference type="EMBL" id="PWS31680.1"/>
    </source>
</evidence>
<dbReference type="InterPro" id="IPR051706">
    <property type="entry name" value="Glycosyltransferase_domain"/>
</dbReference>
<dbReference type="PANTHER" id="PTHR32385:SF15">
    <property type="entry name" value="INOSITOL PHOSPHOCERAMIDE MANNOSYLTRANSFERASE 1"/>
    <property type="match status" value="1"/>
</dbReference>
<proteinExistence type="predicted"/>
<dbReference type="AlphaFoldDB" id="A0A317EXJ4"/>
<evidence type="ECO:0000256" key="1">
    <source>
        <dbReference type="ARBA" id="ARBA00022679"/>
    </source>
</evidence>
<dbReference type="RefSeq" id="WP_109930639.1">
    <property type="nucleotide sequence ID" value="NZ_QGNY01000004.1"/>
</dbReference>
<sequence>MIPKIIHYCWFGNNDFDPLIKKCISSWERELPDYQIIKWDENNFDILNSNTFVKKAFELKKWAFVSDFVRAYALYNYGGIYLDTDVEIKHSLNRFLNHSAFSGFEQTGAPFTALWASEKKHPWPEAVLNYYYDQMEFSLKTNTKIVSEILIDKYKVDPNKNATQYLDDGIVIYSSDVFCVDITLNFACHHFNCSWVEDGEHPIPFKDALNLDYYKEKYLEAIKVSKIVADKELVKYVKSKYLFAELFKRLKNKMKLTK</sequence>
<dbReference type="GO" id="GO:0051999">
    <property type="term" value="P:mannosyl-inositol phosphorylceramide biosynthetic process"/>
    <property type="evidence" value="ECO:0007669"/>
    <property type="project" value="TreeGrafter"/>
</dbReference>
<dbReference type="Gene3D" id="3.90.550.20">
    <property type="match status" value="1"/>
</dbReference>
<keyword evidence="1 2" id="KW-0808">Transferase</keyword>
<dbReference type="SUPFAM" id="SSF53448">
    <property type="entry name" value="Nucleotide-diphospho-sugar transferases"/>
    <property type="match status" value="1"/>
</dbReference>
<evidence type="ECO:0000313" key="3">
    <source>
        <dbReference type="Proteomes" id="UP000245391"/>
    </source>
</evidence>
<dbReference type="GO" id="GO:0000030">
    <property type="term" value="F:mannosyltransferase activity"/>
    <property type="evidence" value="ECO:0007669"/>
    <property type="project" value="TreeGrafter"/>
</dbReference>
<organism evidence="2 3">
    <name type="scientific">Pedobacter paludis</name>
    <dbReference type="NCBI Taxonomy" id="2203212"/>
    <lineage>
        <taxon>Bacteria</taxon>
        <taxon>Pseudomonadati</taxon>
        <taxon>Bacteroidota</taxon>
        <taxon>Sphingobacteriia</taxon>
        <taxon>Sphingobacteriales</taxon>
        <taxon>Sphingobacteriaceae</taxon>
        <taxon>Pedobacter</taxon>
    </lineage>
</organism>
<dbReference type="InterPro" id="IPR007577">
    <property type="entry name" value="GlycoTrfase_DXD_sugar-bd_CS"/>
</dbReference>
<dbReference type="GO" id="GO:0016020">
    <property type="term" value="C:membrane"/>
    <property type="evidence" value="ECO:0007669"/>
    <property type="project" value="GOC"/>
</dbReference>
<dbReference type="PANTHER" id="PTHR32385">
    <property type="entry name" value="MANNOSYL PHOSPHORYLINOSITOL CERAMIDE SYNTHASE"/>
    <property type="match status" value="1"/>
</dbReference>
<dbReference type="Pfam" id="PF04488">
    <property type="entry name" value="Gly_transf_sug"/>
    <property type="match status" value="1"/>
</dbReference>
<keyword evidence="3" id="KW-1185">Reference proteome</keyword>
<protein>
    <submittedName>
        <fullName evidence="2">Glycosyl transferase</fullName>
    </submittedName>
</protein>
<dbReference type="EMBL" id="QGNY01000004">
    <property type="protein sequence ID" value="PWS31680.1"/>
    <property type="molecule type" value="Genomic_DNA"/>
</dbReference>
<dbReference type="InterPro" id="IPR029044">
    <property type="entry name" value="Nucleotide-diphossugar_trans"/>
</dbReference>
<gene>
    <name evidence="2" type="ORF">DF947_13930</name>
</gene>
<dbReference type="OrthoDB" id="9802987at2"/>
<accession>A0A317EXJ4</accession>
<dbReference type="Proteomes" id="UP000245391">
    <property type="component" value="Unassembled WGS sequence"/>
</dbReference>
<reference evidence="3" key="1">
    <citation type="submission" date="2018-05" db="EMBL/GenBank/DDBJ databases">
        <title>Pedobacter paludis sp. nov., isolated from wetland soil.</title>
        <authorList>
            <person name="Zhang Y."/>
        </authorList>
    </citation>
    <scope>NUCLEOTIDE SEQUENCE [LARGE SCALE GENOMIC DNA]</scope>
    <source>
        <strain evidence="3">R-8</strain>
    </source>
</reference>
<name>A0A317EXJ4_9SPHI</name>
<comment type="caution">
    <text evidence="2">The sequence shown here is derived from an EMBL/GenBank/DDBJ whole genome shotgun (WGS) entry which is preliminary data.</text>
</comment>